<dbReference type="CDD" id="cd00082">
    <property type="entry name" value="HisKA"/>
    <property type="match status" value="1"/>
</dbReference>
<reference evidence="15 16" key="1">
    <citation type="submission" date="2018-04" db="EMBL/GenBank/DDBJ databases">
        <title>Genome of Nocardioides gansuensis WSJ-1.</title>
        <authorList>
            <person name="Wu S."/>
            <person name="Wang G."/>
        </authorList>
    </citation>
    <scope>NUCLEOTIDE SEQUENCE [LARGE SCALE GENOMIC DNA]</scope>
    <source>
        <strain evidence="15 16">WSJ-1</strain>
    </source>
</reference>
<keyword evidence="10" id="KW-0902">Two-component regulatory system</keyword>
<dbReference type="GO" id="GO:0004721">
    <property type="term" value="F:phosphoprotein phosphatase activity"/>
    <property type="evidence" value="ECO:0007669"/>
    <property type="project" value="TreeGrafter"/>
</dbReference>
<dbReference type="EMBL" id="QDGZ01000001">
    <property type="protein sequence ID" value="PVG84566.1"/>
    <property type="molecule type" value="Genomic_DNA"/>
</dbReference>
<keyword evidence="6" id="KW-0808">Transferase</keyword>
<comment type="catalytic activity">
    <reaction evidence="1">
        <text>ATP + protein L-histidine = ADP + protein N-phospho-L-histidine.</text>
        <dbReference type="EC" id="2.7.13.3"/>
    </reaction>
</comment>
<evidence type="ECO:0000256" key="3">
    <source>
        <dbReference type="ARBA" id="ARBA00012438"/>
    </source>
</evidence>
<dbReference type="PROSITE" id="PS50109">
    <property type="entry name" value="HIS_KIN"/>
    <property type="match status" value="1"/>
</dbReference>
<feature type="region of interest" description="Disordered" evidence="13">
    <location>
        <begin position="372"/>
        <end position="423"/>
    </location>
</feature>
<dbReference type="PANTHER" id="PTHR45453">
    <property type="entry name" value="PHOSPHATE REGULON SENSOR PROTEIN PHOR"/>
    <property type="match status" value="1"/>
</dbReference>
<dbReference type="InterPro" id="IPR005467">
    <property type="entry name" value="His_kinase_dom"/>
</dbReference>
<dbReference type="PANTHER" id="PTHR45453:SF1">
    <property type="entry name" value="PHOSPHATE REGULON SENSOR PROTEIN PHOR"/>
    <property type="match status" value="1"/>
</dbReference>
<dbReference type="SUPFAM" id="SSF47384">
    <property type="entry name" value="Homodimeric domain of signal transducing histidine kinase"/>
    <property type="match status" value="1"/>
</dbReference>
<sequence>MDPTTQAALAALIGAIVAGGAVLAWHISDRQQHAVPEQEEPIVPPGVAAVLSVLRSSAVVVDHEDHVKKASAPAYAFGLVRGNELVSEDLRTLVHQVRRDGQIREAEFELTTAGSTTRTVTARVAPLGSRLVLALVEDRTREKRVEEVRRDFVANVSHELKTPVGAIRLLAEAVHDASDDPEAVQRFASRMLTESDRLSSLVQQIIELSRLQGDDPLEMPGRVSIDDVVSAAVDKSATEAAAKDITLITRGDHDLEVVGSEEQIEAAVSNLVANAVAYSNAGSRVLVTAKSMGDTVQISVVDQGIGIPAQEIDRIFERFYRVDPARHRSTGGTGLGLSIVKHVAATHGGEVSVWSVEGQGSTFTLTLPLSSHSSTRLAGPLSVADRRTADRARTLKTTQAPQSSQSQPPQDQSVEPSQQEVRR</sequence>
<evidence type="ECO:0000259" key="14">
    <source>
        <dbReference type="PROSITE" id="PS50109"/>
    </source>
</evidence>
<keyword evidence="11" id="KW-0472">Membrane</keyword>
<dbReference type="GO" id="GO:0000155">
    <property type="term" value="F:phosphorelay sensor kinase activity"/>
    <property type="evidence" value="ECO:0007669"/>
    <property type="project" value="InterPro"/>
</dbReference>
<feature type="domain" description="Histidine kinase" evidence="14">
    <location>
        <begin position="155"/>
        <end position="371"/>
    </location>
</feature>
<keyword evidence="9" id="KW-0067">ATP-binding</keyword>
<evidence type="ECO:0000256" key="13">
    <source>
        <dbReference type="SAM" id="MobiDB-lite"/>
    </source>
</evidence>
<comment type="subcellular location">
    <subcellularLocation>
        <location evidence="2">Cell membrane</location>
    </subcellularLocation>
</comment>
<protein>
    <recommendedName>
        <fullName evidence="12">Sensor-like histidine kinase SenX3</fullName>
        <ecNumber evidence="3">2.7.13.3</ecNumber>
    </recommendedName>
</protein>
<dbReference type="Pfam" id="PF02518">
    <property type="entry name" value="HATPase_c"/>
    <property type="match status" value="1"/>
</dbReference>
<keyword evidence="16" id="KW-1185">Reference proteome</keyword>
<dbReference type="EC" id="2.7.13.3" evidence="3"/>
<evidence type="ECO:0000256" key="8">
    <source>
        <dbReference type="ARBA" id="ARBA00022777"/>
    </source>
</evidence>
<evidence type="ECO:0000256" key="12">
    <source>
        <dbReference type="ARBA" id="ARBA00039401"/>
    </source>
</evidence>
<name>A0A2T8FFS8_9ACTN</name>
<feature type="compositionally biased region" description="Basic and acidic residues" evidence="13">
    <location>
        <begin position="384"/>
        <end position="393"/>
    </location>
</feature>
<keyword evidence="4" id="KW-1003">Cell membrane</keyword>
<dbReference type="InterPro" id="IPR003661">
    <property type="entry name" value="HisK_dim/P_dom"/>
</dbReference>
<dbReference type="FunFam" id="3.30.565.10:FF:000006">
    <property type="entry name" value="Sensor histidine kinase WalK"/>
    <property type="match status" value="1"/>
</dbReference>
<keyword evidence="8 15" id="KW-0418">Kinase</keyword>
<dbReference type="FunFam" id="1.10.287.130:FF:000008">
    <property type="entry name" value="Two-component sensor histidine kinase"/>
    <property type="match status" value="1"/>
</dbReference>
<evidence type="ECO:0000256" key="7">
    <source>
        <dbReference type="ARBA" id="ARBA00022741"/>
    </source>
</evidence>
<proteinExistence type="predicted"/>
<evidence type="ECO:0000256" key="6">
    <source>
        <dbReference type="ARBA" id="ARBA00022679"/>
    </source>
</evidence>
<dbReference type="InterPro" id="IPR004358">
    <property type="entry name" value="Sig_transdc_His_kin-like_C"/>
</dbReference>
<organism evidence="15 16">
    <name type="scientific">Nocardioides gansuensis</name>
    <dbReference type="NCBI Taxonomy" id="2138300"/>
    <lineage>
        <taxon>Bacteria</taxon>
        <taxon>Bacillati</taxon>
        <taxon>Actinomycetota</taxon>
        <taxon>Actinomycetes</taxon>
        <taxon>Propionibacteriales</taxon>
        <taxon>Nocardioidaceae</taxon>
        <taxon>Nocardioides</taxon>
    </lineage>
</organism>
<dbReference type="InterPro" id="IPR036097">
    <property type="entry name" value="HisK_dim/P_sf"/>
</dbReference>
<evidence type="ECO:0000256" key="11">
    <source>
        <dbReference type="ARBA" id="ARBA00023136"/>
    </source>
</evidence>
<dbReference type="SMART" id="SM00388">
    <property type="entry name" value="HisKA"/>
    <property type="match status" value="1"/>
</dbReference>
<dbReference type="Gene3D" id="1.10.287.130">
    <property type="match status" value="1"/>
</dbReference>
<dbReference type="InterPro" id="IPR003594">
    <property type="entry name" value="HATPase_dom"/>
</dbReference>
<dbReference type="InterPro" id="IPR050351">
    <property type="entry name" value="BphY/WalK/GraS-like"/>
</dbReference>
<evidence type="ECO:0000313" key="15">
    <source>
        <dbReference type="EMBL" id="PVG84566.1"/>
    </source>
</evidence>
<evidence type="ECO:0000256" key="5">
    <source>
        <dbReference type="ARBA" id="ARBA00022553"/>
    </source>
</evidence>
<evidence type="ECO:0000313" key="16">
    <source>
        <dbReference type="Proteomes" id="UP000246018"/>
    </source>
</evidence>
<evidence type="ECO:0000256" key="9">
    <source>
        <dbReference type="ARBA" id="ARBA00022840"/>
    </source>
</evidence>
<dbReference type="OrthoDB" id="9813151at2"/>
<dbReference type="Gene3D" id="3.30.565.10">
    <property type="entry name" value="Histidine kinase-like ATPase, C-terminal domain"/>
    <property type="match status" value="1"/>
</dbReference>
<accession>A0A2T8FFS8</accession>
<dbReference type="GO" id="GO:0005524">
    <property type="term" value="F:ATP binding"/>
    <property type="evidence" value="ECO:0007669"/>
    <property type="project" value="UniProtKB-KW"/>
</dbReference>
<dbReference type="RefSeq" id="WP_116570699.1">
    <property type="nucleotide sequence ID" value="NZ_QDGZ01000001.1"/>
</dbReference>
<dbReference type="Pfam" id="PF00512">
    <property type="entry name" value="HisKA"/>
    <property type="match status" value="1"/>
</dbReference>
<dbReference type="CDD" id="cd00075">
    <property type="entry name" value="HATPase"/>
    <property type="match status" value="1"/>
</dbReference>
<dbReference type="SUPFAM" id="SSF55874">
    <property type="entry name" value="ATPase domain of HSP90 chaperone/DNA topoisomerase II/histidine kinase"/>
    <property type="match status" value="1"/>
</dbReference>
<keyword evidence="5" id="KW-0597">Phosphoprotein</keyword>
<dbReference type="SMART" id="SM00387">
    <property type="entry name" value="HATPase_c"/>
    <property type="match status" value="1"/>
</dbReference>
<comment type="caution">
    <text evidence="15">The sequence shown here is derived from an EMBL/GenBank/DDBJ whole genome shotgun (WGS) entry which is preliminary data.</text>
</comment>
<evidence type="ECO:0000256" key="10">
    <source>
        <dbReference type="ARBA" id="ARBA00023012"/>
    </source>
</evidence>
<dbReference type="PRINTS" id="PR00344">
    <property type="entry name" value="BCTRLSENSOR"/>
</dbReference>
<gene>
    <name evidence="15" type="ORF">DDE18_02900</name>
</gene>
<dbReference type="GO" id="GO:0005886">
    <property type="term" value="C:plasma membrane"/>
    <property type="evidence" value="ECO:0007669"/>
    <property type="project" value="UniProtKB-SubCell"/>
</dbReference>
<evidence type="ECO:0000256" key="1">
    <source>
        <dbReference type="ARBA" id="ARBA00000085"/>
    </source>
</evidence>
<dbReference type="Proteomes" id="UP000246018">
    <property type="component" value="Unassembled WGS sequence"/>
</dbReference>
<dbReference type="InterPro" id="IPR036890">
    <property type="entry name" value="HATPase_C_sf"/>
</dbReference>
<feature type="compositionally biased region" description="Low complexity" evidence="13">
    <location>
        <begin position="399"/>
        <end position="423"/>
    </location>
</feature>
<keyword evidence="7" id="KW-0547">Nucleotide-binding</keyword>
<evidence type="ECO:0000256" key="2">
    <source>
        <dbReference type="ARBA" id="ARBA00004236"/>
    </source>
</evidence>
<evidence type="ECO:0000256" key="4">
    <source>
        <dbReference type="ARBA" id="ARBA00022475"/>
    </source>
</evidence>
<dbReference type="GO" id="GO:0016036">
    <property type="term" value="P:cellular response to phosphate starvation"/>
    <property type="evidence" value="ECO:0007669"/>
    <property type="project" value="TreeGrafter"/>
</dbReference>
<dbReference type="AlphaFoldDB" id="A0A2T8FFS8"/>